<name>A0A7M2YTH7_9ACTN</name>
<evidence type="ECO:0008006" key="4">
    <source>
        <dbReference type="Google" id="ProtNLM"/>
    </source>
</evidence>
<dbReference type="CDD" id="cd00085">
    <property type="entry name" value="HNHc"/>
    <property type="match status" value="1"/>
</dbReference>
<evidence type="ECO:0000313" key="2">
    <source>
        <dbReference type="EMBL" id="RDI73393.1"/>
    </source>
</evidence>
<dbReference type="EMBL" id="QQZY01000010">
    <property type="protein sequence ID" value="RDI73393.1"/>
    <property type="molecule type" value="Genomic_DNA"/>
</dbReference>
<keyword evidence="1" id="KW-0732">Signal</keyword>
<accession>A0A7M2YTH7</accession>
<gene>
    <name evidence="2" type="ORF">Gocc_2993</name>
</gene>
<proteinExistence type="predicted"/>
<sequence length="228" mass="24226">MRRTAFSLTLLLLIVLVGAASSGSATPPPGATARCDDGTYSYSKHHSGTCSHHGGVAAWLGGSSTAPAPTADGGSSRTDVGQTVLLSPRTRTTHCRLGVDPDRSCSPGAYYSKLTRPVICSATFRTSSIRNVPESEKLDVEAEYGMKPGHYGRTLEIDHIVSLELGGSNDIANLYPERAPGYHAKDALENRLHSMVCTGAITLRSAQHRIASNWQALYKKVFGVAPTT</sequence>
<comment type="caution">
    <text evidence="2">The sequence shown here is derived from an EMBL/GenBank/DDBJ whole genome shotgun (WGS) entry which is preliminary data.</text>
</comment>
<dbReference type="InterPro" id="IPR003615">
    <property type="entry name" value="HNH_nuc"/>
</dbReference>
<feature type="signal peptide" evidence="1">
    <location>
        <begin position="1"/>
        <end position="19"/>
    </location>
</feature>
<protein>
    <recommendedName>
        <fullName evidence="4">DUF3761 domain-containing protein</fullName>
    </recommendedName>
</protein>
<organism evidence="2 3">
    <name type="scientific">Gaiella occulta</name>
    <dbReference type="NCBI Taxonomy" id="1002870"/>
    <lineage>
        <taxon>Bacteria</taxon>
        <taxon>Bacillati</taxon>
        <taxon>Actinomycetota</taxon>
        <taxon>Thermoleophilia</taxon>
        <taxon>Gaiellales</taxon>
        <taxon>Gaiellaceae</taxon>
        <taxon>Gaiella</taxon>
    </lineage>
</organism>
<reference evidence="3" key="2">
    <citation type="journal article" date="2019" name="MicrobiologyOpen">
        <title>High-quality draft genome sequence of Gaiella occulta isolated from a 150 meter deep mineral water borehole and comparison with the genome sequences of other deep-branching lineages of the phylum Actinobacteria.</title>
        <authorList>
            <person name="Severino R."/>
            <person name="Froufe H.J.C."/>
            <person name="Barroso C."/>
            <person name="Albuquerque L."/>
            <person name="Lobo-da-Cunha A."/>
            <person name="da Costa M.S."/>
            <person name="Egas C."/>
        </authorList>
    </citation>
    <scope>NUCLEOTIDE SEQUENCE [LARGE SCALE GENOMIC DNA]</scope>
    <source>
        <strain evidence="3">F2-233</strain>
    </source>
</reference>
<dbReference type="InterPro" id="IPR022236">
    <property type="entry name" value="DUF3761"/>
</dbReference>
<evidence type="ECO:0000313" key="3">
    <source>
        <dbReference type="Proteomes" id="UP000254134"/>
    </source>
</evidence>
<dbReference type="Pfam" id="PF12587">
    <property type="entry name" value="DUF3761"/>
    <property type="match status" value="1"/>
</dbReference>
<keyword evidence="3" id="KW-1185">Reference proteome</keyword>
<dbReference type="AlphaFoldDB" id="A0A7M2YTH7"/>
<dbReference type="Proteomes" id="UP000254134">
    <property type="component" value="Unassembled WGS sequence"/>
</dbReference>
<feature type="chain" id="PRO_5038953241" description="DUF3761 domain-containing protein" evidence="1">
    <location>
        <begin position="20"/>
        <end position="228"/>
    </location>
</feature>
<evidence type="ECO:0000256" key="1">
    <source>
        <dbReference type="SAM" id="SignalP"/>
    </source>
</evidence>
<reference evidence="2 3" key="1">
    <citation type="submission" date="2018-07" db="EMBL/GenBank/DDBJ databases">
        <title>High-quality-draft genome sequence of Gaiella occulta.</title>
        <authorList>
            <person name="Severino R."/>
            <person name="Froufe H.J.C."/>
            <person name="Rainey F.A."/>
            <person name="Barroso C."/>
            <person name="Albuquerque L."/>
            <person name="Lobo-Da-Cunha A."/>
            <person name="Da Costa M.S."/>
            <person name="Egas C."/>
        </authorList>
    </citation>
    <scope>NUCLEOTIDE SEQUENCE [LARGE SCALE GENOMIC DNA]</scope>
    <source>
        <strain evidence="2 3">F2-233</strain>
    </source>
</reference>